<dbReference type="InterPro" id="IPR018211">
    <property type="entry name" value="ADH_Fe_CS"/>
</dbReference>
<accession>A0ABP8Q507</accession>
<name>A0ABP8Q507_9GAMM</name>
<reference evidence="5" key="1">
    <citation type="journal article" date="2019" name="Int. J. Syst. Evol. Microbiol.">
        <title>The Global Catalogue of Microorganisms (GCM) 10K type strain sequencing project: providing services to taxonomists for standard genome sequencing and annotation.</title>
        <authorList>
            <consortium name="The Broad Institute Genomics Platform"/>
            <consortium name="The Broad Institute Genome Sequencing Center for Infectious Disease"/>
            <person name="Wu L."/>
            <person name="Ma J."/>
        </authorList>
    </citation>
    <scope>NUCLEOTIDE SEQUENCE [LARGE SCALE GENOMIC DNA]</scope>
    <source>
        <strain evidence="5">JCM 32226</strain>
    </source>
</reference>
<dbReference type="Gene3D" id="1.20.1090.10">
    <property type="entry name" value="Dehydroquinate synthase-like - alpha domain"/>
    <property type="match status" value="1"/>
</dbReference>
<dbReference type="InterPro" id="IPR056798">
    <property type="entry name" value="ADH_Fe_C"/>
</dbReference>
<dbReference type="RefSeq" id="WP_345011594.1">
    <property type="nucleotide sequence ID" value="NZ_BAABFC010000010.1"/>
</dbReference>
<dbReference type="CDD" id="cd08187">
    <property type="entry name" value="BDH"/>
    <property type="match status" value="1"/>
</dbReference>
<feature type="domain" description="Fe-containing alcohol dehydrogenase-like C-terminal" evidence="3">
    <location>
        <begin position="187"/>
        <end position="384"/>
    </location>
</feature>
<dbReference type="PROSITE" id="PS00060">
    <property type="entry name" value="ADH_IRON_2"/>
    <property type="match status" value="1"/>
</dbReference>
<dbReference type="Pfam" id="PF25137">
    <property type="entry name" value="ADH_Fe_C"/>
    <property type="match status" value="1"/>
</dbReference>
<evidence type="ECO:0000313" key="5">
    <source>
        <dbReference type="Proteomes" id="UP001501321"/>
    </source>
</evidence>
<feature type="domain" description="Alcohol dehydrogenase iron-type/glycerol dehydrogenase GldA" evidence="2">
    <location>
        <begin position="9"/>
        <end position="175"/>
    </location>
</feature>
<comment type="caution">
    <text evidence="4">The sequence shown here is derived from an EMBL/GenBank/DDBJ whole genome shotgun (WGS) entry which is preliminary data.</text>
</comment>
<evidence type="ECO:0000256" key="1">
    <source>
        <dbReference type="ARBA" id="ARBA00023002"/>
    </source>
</evidence>
<evidence type="ECO:0000313" key="4">
    <source>
        <dbReference type="EMBL" id="GAA4497774.1"/>
    </source>
</evidence>
<dbReference type="InterPro" id="IPR044731">
    <property type="entry name" value="BDH-like"/>
</dbReference>
<evidence type="ECO:0000259" key="2">
    <source>
        <dbReference type="Pfam" id="PF00465"/>
    </source>
</evidence>
<dbReference type="Pfam" id="PF00465">
    <property type="entry name" value="Fe-ADH"/>
    <property type="match status" value="1"/>
</dbReference>
<sequence>MNNFTYFNPTRIHFGEGQIAQLANEIPSDARILITYGGGSIKKNGVLDQVHAALAGRHFLEFGGIEANPHFETLMKAVEVVKAEGIDFILAVGGGSVIDGSKFIAAAARYQGDAWEILQTYGSKITDAVPLGTVLTLAATGSEMNNGAVITKAETQDKLFFFSPFVQPRFSILDPVTTFSLPPRQIANGVVDAFVHTLEQYSTYPVNAKVQDRIAEGLLRTLIEEGPKAQANPQDYDVRANLMWSATMALNGTLSTGVPTDWATHMIGHELTGLYGLDHAQTLAIVQTAVWKYKLAAKQAKLAQYAERVFDVRDGSQEQKALAAIEQTEAFFAAMGNPPRLSAYGLGEEVIEPVAAKLTAHGHVALGEHADITPEDVQAILRLAL</sequence>
<keyword evidence="5" id="KW-1185">Reference proteome</keyword>
<protein>
    <submittedName>
        <fullName evidence="4">Alcohol dehydrogenase</fullName>
    </submittedName>
</protein>
<dbReference type="PANTHER" id="PTHR43633:SF1">
    <property type="entry name" value="ALCOHOL DEHYDROGENASE YQHD"/>
    <property type="match status" value="1"/>
</dbReference>
<evidence type="ECO:0000259" key="3">
    <source>
        <dbReference type="Pfam" id="PF25137"/>
    </source>
</evidence>
<keyword evidence="1" id="KW-0560">Oxidoreductase</keyword>
<dbReference type="EMBL" id="BAABFC010000010">
    <property type="protein sequence ID" value="GAA4497774.1"/>
    <property type="molecule type" value="Genomic_DNA"/>
</dbReference>
<dbReference type="Proteomes" id="UP001501321">
    <property type="component" value="Unassembled WGS sequence"/>
</dbReference>
<proteinExistence type="predicted"/>
<dbReference type="PANTHER" id="PTHR43633">
    <property type="entry name" value="ALCOHOL DEHYDROGENASE YQHD"/>
    <property type="match status" value="1"/>
</dbReference>
<organism evidence="4 5">
    <name type="scientific">Pseudaeromonas paramecii</name>
    <dbReference type="NCBI Taxonomy" id="2138166"/>
    <lineage>
        <taxon>Bacteria</taxon>
        <taxon>Pseudomonadati</taxon>
        <taxon>Pseudomonadota</taxon>
        <taxon>Gammaproteobacteria</taxon>
        <taxon>Aeromonadales</taxon>
        <taxon>Aeromonadaceae</taxon>
        <taxon>Pseudaeromonas</taxon>
    </lineage>
</organism>
<dbReference type="InterPro" id="IPR001670">
    <property type="entry name" value="ADH_Fe/GldA"/>
</dbReference>
<dbReference type="SUPFAM" id="SSF56796">
    <property type="entry name" value="Dehydroquinate synthase-like"/>
    <property type="match status" value="1"/>
</dbReference>
<dbReference type="PROSITE" id="PS00913">
    <property type="entry name" value="ADH_IRON_1"/>
    <property type="match status" value="1"/>
</dbReference>
<gene>
    <name evidence="4" type="primary">yqhD_2</name>
    <name evidence="4" type="ORF">GCM10023095_14850</name>
</gene>
<dbReference type="Gene3D" id="3.40.50.1970">
    <property type="match status" value="1"/>
</dbReference>